<organism evidence="3 4">
    <name type="scientific">Armillaria ostoyae</name>
    <name type="common">Armillaria root rot fungus</name>
    <dbReference type="NCBI Taxonomy" id="47428"/>
    <lineage>
        <taxon>Eukaryota</taxon>
        <taxon>Fungi</taxon>
        <taxon>Dikarya</taxon>
        <taxon>Basidiomycota</taxon>
        <taxon>Agaricomycotina</taxon>
        <taxon>Agaricomycetes</taxon>
        <taxon>Agaricomycetidae</taxon>
        <taxon>Agaricales</taxon>
        <taxon>Marasmiineae</taxon>
        <taxon>Physalacriaceae</taxon>
        <taxon>Armillaria</taxon>
    </lineage>
</organism>
<reference evidence="4" key="1">
    <citation type="journal article" date="2017" name="Nat. Ecol. Evol.">
        <title>Genome expansion and lineage-specific genetic innovations in the forest pathogenic fungi Armillaria.</title>
        <authorList>
            <person name="Sipos G."/>
            <person name="Prasanna A.N."/>
            <person name="Walter M.C."/>
            <person name="O'Connor E."/>
            <person name="Balint B."/>
            <person name="Krizsan K."/>
            <person name="Kiss B."/>
            <person name="Hess J."/>
            <person name="Varga T."/>
            <person name="Slot J."/>
            <person name="Riley R."/>
            <person name="Boka B."/>
            <person name="Rigling D."/>
            <person name="Barry K."/>
            <person name="Lee J."/>
            <person name="Mihaltcheva S."/>
            <person name="LaButti K."/>
            <person name="Lipzen A."/>
            <person name="Waldron R."/>
            <person name="Moloney N.M."/>
            <person name="Sperisen C."/>
            <person name="Kredics L."/>
            <person name="Vagvoelgyi C."/>
            <person name="Patrignani A."/>
            <person name="Fitzpatrick D."/>
            <person name="Nagy I."/>
            <person name="Doyle S."/>
            <person name="Anderson J.B."/>
            <person name="Grigoriev I.V."/>
            <person name="Gueldener U."/>
            <person name="Muensterkoetter M."/>
            <person name="Nagy L.G."/>
        </authorList>
    </citation>
    <scope>NUCLEOTIDE SEQUENCE [LARGE SCALE GENOMIC DNA]</scope>
    <source>
        <strain evidence="4">C18/9</strain>
    </source>
</reference>
<dbReference type="InterPro" id="IPR051477">
    <property type="entry name" value="Expansin_CellWall"/>
</dbReference>
<dbReference type="PANTHER" id="PTHR31836">
    <property type="match status" value="1"/>
</dbReference>
<dbReference type="InterPro" id="IPR036908">
    <property type="entry name" value="RlpA-like_sf"/>
</dbReference>
<gene>
    <name evidence="3" type="ORF">ARMOST_05275</name>
</gene>
<proteinExistence type="predicted"/>
<dbReference type="Gene3D" id="2.40.40.10">
    <property type="entry name" value="RlpA-like domain"/>
    <property type="match status" value="1"/>
</dbReference>
<dbReference type="PANTHER" id="PTHR31836:SF22">
    <property type="entry name" value="RLPA-LIKE PROTEIN DOUBLE-PSI BETA-BARREL DOMAIN-CONTAINING PROTEIN"/>
    <property type="match status" value="1"/>
</dbReference>
<feature type="chain" id="PRO_5012086204" description="RlpA-like protein double-psi beta-barrel domain-containing protein" evidence="2">
    <location>
        <begin position="24"/>
        <end position="226"/>
    </location>
</feature>
<keyword evidence="1 2" id="KW-0732">Signal</keyword>
<evidence type="ECO:0000313" key="3">
    <source>
        <dbReference type="EMBL" id="SJL01951.1"/>
    </source>
</evidence>
<evidence type="ECO:0000256" key="2">
    <source>
        <dbReference type="SAM" id="SignalP"/>
    </source>
</evidence>
<protein>
    <recommendedName>
        <fullName evidence="5">RlpA-like protein double-psi beta-barrel domain-containing protein</fullName>
    </recommendedName>
</protein>
<feature type="signal peptide" evidence="2">
    <location>
        <begin position="1"/>
        <end position="23"/>
    </location>
</feature>
<dbReference type="OrthoDB" id="406505at2759"/>
<sequence>MFASFSLYTNFMVVLALACSVQALSISLPPRDPSTINYTTAHSLGDSYRFHRRNGWTSYNVSNITPRTGSGEEVNSGIATRSEKAGKKLERNKKLKGELDVIGGTIKNIMSAIITWYTGKDLLNPSCWPQPVWTPTDQSFVGAITETGWEGSPKCFDFLELCNGPKKCIFVRVVDTCAGCAPGSKHVDLTKAAFTKLASIDEGILSVELRLASQPKEWNKDLWGPK</sequence>
<evidence type="ECO:0000256" key="1">
    <source>
        <dbReference type="ARBA" id="ARBA00022729"/>
    </source>
</evidence>
<dbReference type="SUPFAM" id="SSF50685">
    <property type="entry name" value="Barwin-like endoglucanases"/>
    <property type="match status" value="1"/>
</dbReference>
<evidence type="ECO:0008006" key="5">
    <source>
        <dbReference type="Google" id="ProtNLM"/>
    </source>
</evidence>
<accession>A0A284QZR6</accession>
<keyword evidence="4" id="KW-1185">Reference proteome</keyword>
<dbReference type="AlphaFoldDB" id="A0A284QZR6"/>
<dbReference type="STRING" id="47428.A0A284QZR6"/>
<name>A0A284QZR6_ARMOS</name>
<dbReference type="OMA" id="CAKGSKH"/>
<dbReference type="EMBL" id="FUEG01000003">
    <property type="protein sequence ID" value="SJL01951.1"/>
    <property type="molecule type" value="Genomic_DNA"/>
</dbReference>
<dbReference type="CDD" id="cd22191">
    <property type="entry name" value="DPBB_RlpA_EXP_N-like"/>
    <property type="match status" value="1"/>
</dbReference>
<dbReference type="Proteomes" id="UP000219338">
    <property type="component" value="Unassembled WGS sequence"/>
</dbReference>
<evidence type="ECO:0000313" key="4">
    <source>
        <dbReference type="Proteomes" id="UP000219338"/>
    </source>
</evidence>